<dbReference type="EMBL" id="LAZR01027384">
    <property type="protein sequence ID" value="KKL65894.1"/>
    <property type="molecule type" value="Genomic_DNA"/>
</dbReference>
<name>A0A0F9DVW2_9ZZZZ</name>
<accession>A0A0F9DVW2</accession>
<feature type="non-terminal residue" evidence="1">
    <location>
        <position position="31"/>
    </location>
</feature>
<gene>
    <name evidence="1" type="ORF">LCGC14_2150400</name>
</gene>
<organism evidence="1">
    <name type="scientific">marine sediment metagenome</name>
    <dbReference type="NCBI Taxonomy" id="412755"/>
    <lineage>
        <taxon>unclassified sequences</taxon>
        <taxon>metagenomes</taxon>
        <taxon>ecological metagenomes</taxon>
    </lineage>
</organism>
<dbReference type="AlphaFoldDB" id="A0A0F9DVW2"/>
<comment type="caution">
    <text evidence="1">The sequence shown here is derived from an EMBL/GenBank/DDBJ whole genome shotgun (WGS) entry which is preliminary data.</text>
</comment>
<protein>
    <submittedName>
        <fullName evidence="1">Uncharacterized protein</fullName>
    </submittedName>
</protein>
<reference evidence="1" key="1">
    <citation type="journal article" date="2015" name="Nature">
        <title>Complex archaea that bridge the gap between prokaryotes and eukaryotes.</title>
        <authorList>
            <person name="Spang A."/>
            <person name="Saw J.H."/>
            <person name="Jorgensen S.L."/>
            <person name="Zaremba-Niedzwiedzka K."/>
            <person name="Martijn J."/>
            <person name="Lind A.E."/>
            <person name="van Eijk R."/>
            <person name="Schleper C."/>
            <person name="Guy L."/>
            <person name="Ettema T.J."/>
        </authorList>
    </citation>
    <scope>NUCLEOTIDE SEQUENCE</scope>
</reference>
<evidence type="ECO:0000313" key="1">
    <source>
        <dbReference type="EMBL" id="KKL65894.1"/>
    </source>
</evidence>
<sequence>MLDPARAAGGARELPEGGDQVWLRALARALA</sequence>
<proteinExistence type="predicted"/>